<evidence type="ECO:0000256" key="10">
    <source>
        <dbReference type="ARBA" id="ARBA00023152"/>
    </source>
</evidence>
<dbReference type="EMBL" id="DF238840">
    <property type="protein sequence ID" value="GAF24994.1"/>
    <property type="molecule type" value="Genomic_DNA"/>
</dbReference>
<dbReference type="PANTHER" id="PTHR11406:SF23">
    <property type="entry name" value="PHOSPHOGLYCERATE KINASE 1, CHLOROPLASTIC-RELATED"/>
    <property type="match status" value="1"/>
</dbReference>
<evidence type="ECO:0000256" key="4">
    <source>
        <dbReference type="ARBA" id="ARBA00013061"/>
    </source>
</evidence>
<evidence type="ECO:0000313" key="14">
    <source>
        <dbReference type="EMBL" id="GAF24994.1"/>
    </source>
</evidence>
<dbReference type="GO" id="GO:0006094">
    <property type="term" value="P:gluconeogenesis"/>
    <property type="evidence" value="ECO:0007669"/>
    <property type="project" value="TreeGrafter"/>
</dbReference>
<protein>
    <recommendedName>
        <fullName evidence="5 11">Phosphoglycerate kinase</fullName>
        <ecNumber evidence="4 11">2.7.2.3</ecNumber>
    </recommendedName>
</protein>
<feature type="binding site" evidence="11 12">
    <location>
        <position position="341"/>
    </location>
    <ligand>
        <name>ATP</name>
        <dbReference type="ChEBI" id="CHEBI:30616"/>
    </ligand>
</feature>
<evidence type="ECO:0000256" key="2">
    <source>
        <dbReference type="ARBA" id="ARBA00004838"/>
    </source>
</evidence>
<dbReference type="UniPathway" id="UPA00109">
    <property type="reaction ID" value="UER00185"/>
</dbReference>
<evidence type="ECO:0000256" key="12">
    <source>
        <dbReference type="PIRSR" id="PIRSR000724-2"/>
    </source>
</evidence>
<feature type="binding site" evidence="11 12">
    <location>
        <begin position="367"/>
        <end position="370"/>
    </location>
    <ligand>
        <name>ATP</name>
        <dbReference type="ChEBI" id="CHEBI:30616"/>
    </ligand>
</feature>
<keyword evidence="6 11" id="KW-0808">Transferase</keyword>
<feature type="binding site" evidence="11">
    <location>
        <begin position="23"/>
        <end position="25"/>
    </location>
    <ligand>
        <name>substrate</name>
    </ligand>
</feature>
<comment type="catalytic activity">
    <reaction evidence="1 11 13">
        <text>(2R)-3-phosphoglycerate + ATP = (2R)-3-phospho-glyceroyl phosphate + ADP</text>
        <dbReference type="Rhea" id="RHEA:14801"/>
        <dbReference type="ChEBI" id="CHEBI:30616"/>
        <dbReference type="ChEBI" id="CHEBI:57604"/>
        <dbReference type="ChEBI" id="CHEBI:58272"/>
        <dbReference type="ChEBI" id="CHEBI:456216"/>
        <dbReference type="EC" id="2.7.2.3"/>
    </reaction>
</comment>
<keyword evidence="10 11" id="KW-0324">Glycolysis</keyword>
<dbReference type="GO" id="GO:0043531">
    <property type="term" value="F:ADP binding"/>
    <property type="evidence" value="ECO:0007669"/>
    <property type="project" value="TreeGrafter"/>
</dbReference>
<feature type="binding site" evidence="11">
    <location>
        <position position="40"/>
    </location>
    <ligand>
        <name>substrate</name>
    </ligand>
</feature>
<keyword evidence="9 11" id="KW-0067">ATP-binding</keyword>
<dbReference type="GO" id="GO:0005524">
    <property type="term" value="F:ATP binding"/>
    <property type="evidence" value="ECO:0007669"/>
    <property type="project" value="UniProtKB-KW"/>
</dbReference>
<comment type="subcellular location">
    <subcellularLocation>
        <location evidence="11">Cytoplasm</location>
    </subcellularLocation>
</comment>
<accession>A0A0S6U7N2</accession>
<evidence type="ECO:0000256" key="8">
    <source>
        <dbReference type="ARBA" id="ARBA00022777"/>
    </source>
</evidence>
<dbReference type="InterPro" id="IPR036043">
    <property type="entry name" value="Phosphoglycerate_kinase_sf"/>
</dbReference>
<comment type="pathway">
    <text evidence="2 11">Carbohydrate degradation; glycolysis; pyruvate from D-glyceraldehyde 3-phosphate: step 2/5.</text>
</comment>
<evidence type="ECO:0000256" key="9">
    <source>
        <dbReference type="ARBA" id="ARBA00022840"/>
    </source>
</evidence>
<dbReference type="HAMAP" id="MF_00145">
    <property type="entry name" value="Phosphoglyc_kinase"/>
    <property type="match status" value="1"/>
</dbReference>
<evidence type="ECO:0000256" key="11">
    <source>
        <dbReference type="HAMAP-Rule" id="MF_00145"/>
    </source>
</evidence>
<reference evidence="14" key="1">
    <citation type="journal article" date="2014" name="Gene">
        <title>Genome-guided analysis of transformation efficiency and carbon dioxide assimilation by Moorella thermoacetica Y72.</title>
        <authorList>
            <person name="Tsukahara K."/>
            <person name="Kita A."/>
            <person name="Nakashimada Y."/>
            <person name="Hoshino T."/>
            <person name="Murakami K."/>
        </authorList>
    </citation>
    <scope>NUCLEOTIDE SEQUENCE [LARGE SCALE GENOMIC DNA]</scope>
    <source>
        <strain evidence="14">Y72</strain>
    </source>
</reference>
<dbReference type="PIRSF" id="PIRSF000724">
    <property type="entry name" value="Pgk"/>
    <property type="match status" value="1"/>
</dbReference>
<evidence type="ECO:0000256" key="7">
    <source>
        <dbReference type="ARBA" id="ARBA00022741"/>
    </source>
</evidence>
<dbReference type="SUPFAM" id="SSF53748">
    <property type="entry name" value="Phosphoglycerate kinase"/>
    <property type="match status" value="1"/>
</dbReference>
<keyword evidence="7 11" id="KW-0547">Nucleotide-binding</keyword>
<dbReference type="FunFam" id="3.40.50.1260:FF:000006">
    <property type="entry name" value="Phosphoglycerate kinase"/>
    <property type="match status" value="1"/>
</dbReference>
<evidence type="ECO:0000256" key="1">
    <source>
        <dbReference type="ARBA" id="ARBA00000642"/>
    </source>
</evidence>
<dbReference type="GO" id="GO:0005829">
    <property type="term" value="C:cytosol"/>
    <property type="evidence" value="ECO:0007669"/>
    <property type="project" value="TreeGrafter"/>
</dbReference>
<proteinExistence type="inferred from homology"/>
<evidence type="ECO:0000256" key="13">
    <source>
        <dbReference type="RuleBase" id="RU000532"/>
    </source>
</evidence>
<evidence type="ECO:0000256" key="3">
    <source>
        <dbReference type="ARBA" id="ARBA00008982"/>
    </source>
</evidence>
<comment type="caution">
    <text evidence="11">Lacks conserved residue(s) required for the propagation of feature annotation.</text>
</comment>
<keyword evidence="8 11" id="KW-0418">Kinase</keyword>
<keyword evidence="11" id="KW-0963">Cytoplasm</keyword>
<dbReference type="AlphaFoldDB" id="A0A0S6U7N2"/>
<dbReference type="EC" id="2.7.2.3" evidence="4 11"/>
<sequence length="423" mass="45832">MKYGIYTLDDFDFFNKTVLCRVDINSPLKPDKSGLRDITRIKGCLPTIKELAEKGAKLVILAHQGGDLEYKNFGSTAPHARVIGELLGRPVEFIDDVCGPAAREKIKNLKPGDILVLDNVRFMGEELTLFENRLKLNPEEQSQTIVVRKLAPLADIYVCDAFAAAHRSQPTLVGMEEVLPSAMGRLFEEELSVLSTLRENPARPCYFILGGAKIEDAFIMMTSVLKDGVADGILTGGLVANIMFLAAGVDLGQQSKEFIDKHNLAEYIPVAGELLANYRDKIYLPEDLAWVAVNGRQEVAVASLPVEGLLVDIGARTVARYLEKINAAGTIFINGPMGVFENEPSAYGTRAIWQGVAAAPAFSVIGGGDSLTAANKFDVLDKFSYVCTAGGGLVRFLTGEELPVVKALRKAAQKFPPVGKKGD</sequence>
<name>A0A0S6U7N2_NEOTH</name>
<feature type="binding site" evidence="11">
    <location>
        <begin position="63"/>
        <end position="66"/>
    </location>
    <ligand>
        <name>substrate</name>
    </ligand>
</feature>
<dbReference type="RefSeq" id="WP_025773107.1">
    <property type="nucleotide sequence ID" value="NZ_DF238840.1"/>
</dbReference>
<gene>
    <name evidence="11" type="primary">pgk</name>
    <name evidence="14" type="ORF">MTY_0322</name>
</gene>
<dbReference type="GO" id="GO:0004618">
    <property type="term" value="F:phosphoglycerate kinase activity"/>
    <property type="evidence" value="ECO:0007669"/>
    <property type="project" value="UniProtKB-UniRule"/>
</dbReference>
<dbReference type="InterPro" id="IPR015824">
    <property type="entry name" value="Phosphoglycerate_kinase_N"/>
</dbReference>
<dbReference type="Pfam" id="PF00162">
    <property type="entry name" value="PGK"/>
    <property type="match status" value="1"/>
</dbReference>
<dbReference type="PRINTS" id="PR00477">
    <property type="entry name" value="PHGLYCKINASE"/>
</dbReference>
<dbReference type="PROSITE" id="PS00111">
    <property type="entry name" value="PGLYCERATE_KINASE"/>
    <property type="match status" value="1"/>
</dbReference>
<comment type="similarity">
    <text evidence="3 11 13">Belongs to the phosphoglycerate kinase family.</text>
</comment>
<dbReference type="GO" id="GO:0006096">
    <property type="term" value="P:glycolytic process"/>
    <property type="evidence" value="ECO:0007669"/>
    <property type="project" value="UniProtKB-UniRule"/>
</dbReference>
<comment type="subunit">
    <text evidence="11">Monomer.</text>
</comment>
<feature type="binding site" evidence="11">
    <location>
        <position position="167"/>
    </location>
    <ligand>
        <name>substrate</name>
    </ligand>
</feature>
<organism evidence="14">
    <name type="scientific">Moorella thermoacetica Y72</name>
    <dbReference type="NCBI Taxonomy" id="1325331"/>
    <lineage>
        <taxon>Bacteria</taxon>
        <taxon>Bacillati</taxon>
        <taxon>Bacillota</taxon>
        <taxon>Clostridia</taxon>
        <taxon>Neomoorellales</taxon>
        <taxon>Neomoorellaceae</taxon>
        <taxon>Neomoorella</taxon>
    </lineage>
</organism>
<dbReference type="Proteomes" id="UP000063718">
    <property type="component" value="Unassembled WGS sequence"/>
</dbReference>
<dbReference type="InterPro" id="IPR001576">
    <property type="entry name" value="Phosphoglycerate_kinase"/>
</dbReference>
<evidence type="ECO:0000256" key="6">
    <source>
        <dbReference type="ARBA" id="ARBA00022679"/>
    </source>
</evidence>
<evidence type="ECO:0000256" key="5">
    <source>
        <dbReference type="ARBA" id="ARBA00016471"/>
    </source>
</evidence>
<dbReference type="PANTHER" id="PTHR11406">
    <property type="entry name" value="PHOSPHOGLYCERATE KINASE"/>
    <property type="match status" value="1"/>
</dbReference>
<dbReference type="Gene3D" id="3.40.50.1260">
    <property type="entry name" value="Phosphoglycerate kinase, N-terminal domain"/>
    <property type="match status" value="2"/>
</dbReference>
<dbReference type="InterPro" id="IPR015911">
    <property type="entry name" value="Phosphoglycerate_kinase_CS"/>
</dbReference>
<feature type="binding site" evidence="11">
    <location>
        <position position="121"/>
    </location>
    <ligand>
        <name>substrate</name>
    </ligand>
</feature>